<accession>A0A9N9SR60</accession>
<dbReference type="GO" id="GO:0006747">
    <property type="term" value="P:FAD biosynthetic process"/>
    <property type="evidence" value="ECO:0007669"/>
    <property type="project" value="TreeGrafter"/>
</dbReference>
<evidence type="ECO:0000256" key="7">
    <source>
        <dbReference type="ARBA" id="ARBA00022741"/>
    </source>
</evidence>
<evidence type="ECO:0000313" key="14">
    <source>
        <dbReference type="EMBL" id="CAG9827745.1"/>
    </source>
</evidence>
<name>A0A9N9SR60_DIABA</name>
<evidence type="ECO:0000313" key="15">
    <source>
        <dbReference type="Proteomes" id="UP001153709"/>
    </source>
</evidence>
<evidence type="ECO:0000256" key="12">
    <source>
        <dbReference type="ARBA" id="ARBA00049494"/>
    </source>
</evidence>
<evidence type="ECO:0000256" key="8">
    <source>
        <dbReference type="ARBA" id="ARBA00022827"/>
    </source>
</evidence>
<keyword evidence="7" id="KW-0547">Nucleotide-binding</keyword>
<evidence type="ECO:0000259" key="13">
    <source>
        <dbReference type="Pfam" id="PF01507"/>
    </source>
</evidence>
<proteinExistence type="predicted"/>
<reference evidence="14" key="1">
    <citation type="submission" date="2022-01" db="EMBL/GenBank/DDBJ databases">
        <authorList>
            <person name="King R."/>
        </authorList>
    </citation>
    <scope>NUCLEOTIDE SEQUENCE</scope>
</reference>
<comment type="pathway">
    <text evidence="1">Cofactor biosynthesis; FAD biosynthesis; FAD from FMN: step 1/1.</text>
</comment>
<evidence type="ECO:0000256" key="2">
    <source>
        <dbReference type="ARBA" id="ARBA00012393"/>
    </source>
</evidence>
<evidence type="ECO:0000256" key="9">
    <source>
        <dbReference type="ARBA" id="ARBA00022840"/>
    </source>
</evidence>
<protein>
    <recommendedName>
        <fullName evidence="2">FAD synthase</fullName>
        <ecNumber evidence="2">2.7.7.2</ecNumber>
    </recommendedName>
    <alternativeName>
        <fullName evidence="10">FAD pyrophosphorylase</fullName>
    </alternativeName>
    <alternativeName>
        <fullName evidence="11">FMN adenylyltransferase</fullName>
    </alternativeName>
</protein>
<keyword evidence="4" id="KW-0288">FMN</keyword>
<keyword evidence="3" id="KW-0285">Flavoprotein</keyword>
<dbReference type="Pfam" id="PF01507">
    <property type="entry name" value="PAPS_reduct"/>
    <property type="match status" value="1"/>
</dbReference>
<keyword evidence="8" id="KW-0274">FAD</keyword>
<dbReference type="OrthoDB" id="270728at2759"/>
<dbReference type="EMBL" id="OU898276">
    <property type="protein sequence ID" value="CAG9827745.1"/>
    <property type="molecule type" value="Genomic_DNA"/>
</dbReference>
<dbReference type="GO" id="GO:0005524">
    <property type="term" value="F:ATP binding"/>
    <property type="evidence" value="ECO:0007669"/>
    <property type="project" value="UniProtKB-KW"/>
</dbReference>
<keyword evidence="15" id="KW-1185">Reference proteome</keyword>
<dbReference type="CDD" id="cd23948">
    <property type="entry name" value="FAD_synthase"/>
    <property type="match status" value="1"/>
</dbReference>
<dbReference type="Gene3D" id="3.40.50.620">
    <property type="entry name" value="HUPs"/>
    <property type="match status" value="1"/>
</dbReference>
<dbReference type="Proteomes" id="UP001153709">
    <property type="component" value="Chromosome 1"/>
</dbReference>
<keyword evidence="6" id="KW-0548">Nucleotidyltransferase</keyword>
<evidence type="ECO:0000256" key="3">
    <source>
        <dbReference type="ARBA" id="ARBA00022630"/>
    </source>
</evidence>
<dbReference type="InterPro" id="IPR002500">
    <property type="entry name" value="PAPS_reduct_dom"/>
</dbReference>
<dbReference type="SUPFAM" id="SSF52402">
    <property type="entry name" value="Adenine nucleotide alpha hydrolases-like"/>
    <property type="match status" value="1"/>
</dbReference>
<keyword evidence="9" id="KW-0067">ATP-binding</keyword>
<gene>
    <name evidence="14" type="ORF">DIABBA_LOCUS1719</name>
</gene>
<dbReference type="PANTHER" id="PTHR23293:SF9">
    <property type="entry name" value="FAD SYNTHASE"/>
    <property type="match status" value="1"/>
</dbReference>
<feature type="domain" description="Phosphoadenosine phosphosulphate reductase" evidence="13">
    <location>
        <begin position="256"/>
        <end position="410"/>
    </location>
</feature>
<evidence type="ECO:0000256" key="1">
    <source>
        <dbReference type="ARBA" id="ARBA00004726"/>
    </source>
</evidence>
<dbReference type="GO" id="GO:0003919">
    <property type="term" value="F:FMN adenylyltransferase activity"/>
    <property type="evidence" value="ECO:0007669"/>
    <property type="project" value="UniProtKB-EC"/>
</dbReference>
<evidence type="ECO:0000256" key="5">
    <source>
        <dbReference type="ARBA" id="ARBA00022679"/>
    </source>
</evidence>
<keyword evidence="5" id="KW-0808">Transferase</keyword>
<evidence type="ECO:0000256" key="6">
    <source>
        <dbReference type="ARBA" id="ARBA00022695"/>
    </source>
</evidence>
<evidence type="ECO:0000256" key="4">
    <source>
        <dbReference type="ARBA" id="ARBA00022643"/>
    </source>
</evidence>
<evidence type="ECO:0000256" key="10">
    <source>
        <dbReference type="ARBA" id="ARBA00031145"/>
    </source>
</evidence>
<evidence type="ECO:0000256" key="11">
    <source>
        <dbReference type="ARBA" id="ARBA00031871"/>
    </source>
</evidence>
<organism evidence="14 15">
    <name type="scientific">Diabrotica balteata</name>
    <name type="common">Banded cucumber beetle</name>
    <dbReference type="NCBI Taxonomy" id="107213"/>
    <lineage>
        <taxon>Eukaryota</taxon>
        <taxon>Metazoa</taxon>
        <taxon>Ecdysozoa</taxon>
        <taxon>Arthropoda</taxon>
        <taxon>Hexapoda</taxon>
        <taxon>Insecta</taxon>
        <taxon>Pterygota</taxon>
        <taxon>Neoptera</taxon>
        <taxon>Endopterygota</taxon>
        <taxon>Coleoptera</taxon>
        <taxon>Polyphaga</taxon>
        <taxon>Cucujiformia</taxon>
        <taxon>Chrysomeloidea</taxon>
        <taxon>Chrysomelidae</taxon>
        <taxon>Galerucinae</taxon>
        <taxon>Diabroticina</taxon>
        <taxon>Diabroticites</taxon>
        <taxon>Diabrotica</taxon>
    </lineage>
</organism>
<dbReference type="AlphaFoldDB" id="A0A9N9SR60"/>
<dbReference type="InterPro" id="IPR014729">
    <property type="entry name" value="Rossmann-like_a/b/a_fold"/>
</dbReference>
<comment type="catalytic activity">
    <reaction evidence="12">
        <text>FMN + ATP + H(+) = FAD + diphosphate</text>
        <dbReference type="Rhea" id="RHEA:17237"/>
        <dbReference type="ChEBI" id="CHEBI:15378"/>
        <dbReference type="ChEBI" id="CHEBI:30616"/>
        <dbReference type="ChEBI" id="CHEBI:33019"/>
        <dbReference type="ChEBI" id="CHEBI:57692"/>
        <dbReference type="ChEBI" id="CHEBI:58210"/>
        <dbReference type="EC" id="2.7.7.2"/>
    </reaction>
</comment>
<dbReference type="PANTHER" id="PTHR23293">
    <property type="entry name" value="FAD SYNTHETASE-RELATED FMN ADENYLYLTRANSFERASE"/>
    <property type="match status" value="1"/>
</dbReference>
<dbReference type="EC" id="2.7.7.2" evidence="2"/>
<sequence length="450" mass="51977">MNMFKSASLVLVNDGNLEKKSENIVHEFLVTQLTILKYHVEKLVLTADDDNFVASQLIELSKQYDILLVLGNNNTILKALLRLCDEDLSFAGKVEPKHESVCDLPSKAKLLTSNTLTYPVIYFQRIFILKEEYAKDQFKEVLQSHLEQYIAPPLYKKFIQAYTNGNTKSVIDSIHDLVTVNVHKEQDFVTLEVSSEQLTNVVEVEQMLASRLDRQFLYSYGDQESLKKVLDSGDQHIVKSLEVIERCITTYGPDNTFLSFNGGKDCTVLLYLVYAYLQVNYPDYKKQMFCLYVQGKEPFPEQEEFISLCQIYYNLDIMVVRGGIKDALQEVLTTKPNLKACFMGTRRTDPHSGDLEDMQMTDRDWPQVMRVNPILDWHYSDVWDFLLVFKIPYCKLYDLGFTSIGSSTNTVRNPHLSYFDDKLNTKVYLPAYKLMKESEERSGRNTARKS</sequence>